<protein>
    <submittedName>
        <fullName evidence="1">Uncharacterized protein</fullName>
    </submittedName>
</protein>
<gene>
    <name evidence="1" type="ORF">ACOF00016_LOCUS4479</name>
</gene>
<reference evidence="1" key="1">
    <citation type="submission" date="2021-01" db="EMBL/GenBank/DDBJ databases">
        <authorList>
            <person name="Corre E."/>
            <person name="Pelletier E."/>
            <person name="Niang G."/>
            <person name="Scheremetjew M."/>
            <person name="Finn R."/>
            <person name="Kale V."/>
            <person name="Holt S."/>
            <person name="Cochrane G."/>
            <person name="Meng A."/>
            <person name="Brown T."/>
            <person name="Cohen L."/>
        </authorList>
    </citation>
    <scope>NUCLEOTIDE SEQUENCE</scope>
    <source>
        <strain evidence="1">CCMP127</strain>
    </source>
</reference>
<dbReference type="AlphaFoldDB" id="A0A7S3L052"/>
<evidence type="ECO:0000313" key="1">
    <source>
        <dbReference type="EMBL" id="CAE0406625.1"/>
    </source>
</evidence>
<name>A0A7S3L052_9STRA</name>
<dbReference type="EMBL" id="HBIM01005253">
    <property type="protein sequence ID" value="CAE0406625.1"/>
    <property type="molecule type" value="Transcribed_RNA"/>
</dbReference>
<accession>A0A7S3L052</accession>
<organism evidence="1">
    <name type="scientific">Amphora coffeiformis</name>
    <dbReference type="NCBI Taxonomy" id="265554"/>
    <lineage>
        <taxon>Eukaryota</taxon>
        <taxon>Sar</taxon>
        <taxon>Stramenopiles</taxon>
        <taxon>Ochrophyta</taxon>
        <taxon>Bacillariophyta</taxon>
        <taxon>Bacillariophyceae</taxon>
        <taxon>Bacillariophycidae</taxon>
        <taxon>Thalassiophysales</taxon>
        <taxon>Catenulaceae</taxon>
        <taxon>Amphora</taxon>
    </lineage>
</organism>
<proteinExistence type="predicted"/>
<sequence>MIFSPLPNGSSNLPSTTATTTTTTTTMFILSQVHNAAAIAVAQGYYKESLRILESVVFETKQLLSNVTEPSQAPQASPLYDDACYHPQSTVFLCPFVLHGTPTHSQLKPILAVSFFNLAVSHHGKAFVCSDEDKQRGYLTKARACYEYAKDLLDEDPEVLDPDEDFLYVYLAMCHNIADLERQLRTGQEDAWREAMEDSFLTISPDESSPLYRYFERATNPERMEVHRL</sequence>